<evidence type="ECO:0000313" key="2">
    <source>
        <dbReference type="Proteomes" id="UP000887116"/>
    </source>
</evidence>
<dbReference type="AlphaFoldDB" id="A0A8X6KJX6"/>
<reference evidence="1" key="1">
    <citation type="submission" date="2020-07" db="EMBL/GenBank/DDBJ databases">
        <title>Multicomponent nature underlies the extraordinary mechanical properties of spider dragline silk.</title>
        <authorList>
            <person name="Kono N."/>
            <person name="Nakamura H."/>
            <person name="Mori M."/>
            <person name="Yoshida Y."/>
            <person name="Ohtoshi R."/>
            <person name="Malay A.D."/>
            <person name="Moran D.A.P."/>
            <person name="Tomita M."/>
            <person name="Numata K."/>
            <person name="Arakawa K."/>
        </authorList>
    </citation>
    <scope>NUCLEOTIDE SEQUENCE</scope>
</reference>
<protein>
    <submittedName>
        <fullName evidence="1">Uncharacterized protein</fullName>
    </submittedName>
</protein>
<dbReference type="Proteomes" id="UP000887116">
    <property type="component" value="Unassembled WGS sequence"/>
</dbReference>
<name>A0A8X6KJX6_TRICU</name>
<keyword evidence="2" id="KW-1185">Reference proteome</keyword>
<proteinExistence type="predicted"/>
<sequence length="84" mass="9839">MRLSKHMHQSSVPIERYFMYDSKLSARKYRKRKVTVHSMFFHLSGNNETIYYPAKYDSDEFQTKEISGVVASSVLFAFTYGLGE</sequence>
<comment type="caution">
    <text evidence="1">The sequence shown here is derived from an EMBL/GenBank/DDBJ whole genome shotgun (WGS) entry which is preliminary data.</text>
</comment>
<gene>
    <name evidence="1" type="ORF">TNCT_728811</name>
</gene>
<accession>A0A8X6KJX6</accession>
<organism evidence="1 2">
    <name type="scientific">Trichonephila clavata</name>
    <name type="common">Joro spider</name>
    <name type="synonym">Nephila clavata</name>
    <dbReference type="NCBI Taxonomy" id="2740835"/>
    <lineage>
        <taxon>Eukaryota</taxon>
        <taxon>Metazoa</taxon>
        <taxon>Ecdysozoa</taxon>
        <taxon>Arthropoda</taxon>
        <taxon>Chelicerata</taxon>
        <taxon>Arachnida</taxon>
        <taxon>Araneae</taxon>
        <taxon>Araneomorphae</taxon>
        <taxon>Entelegynae</taxon>
        <taxon>Araneoidea</taxon>
        <taxon>Nephilidae</taxon>
        <taxon>Trichonephila</taxon>
    </lineage>
</organism>
<evidence type="ECO:0000313" key="1">
    <source>
        <dbReference type="EMBL" id="GFQ78335.1"/>
    </source>
</evidence>
<dbReference type="EMBL" id="BMAO01012007">
    <property type="protein sequence ID" value="GFQ78335.1"/>
    <property type="molecule type" value="Genomic_DNA"/>
</dbReference>